<dbReference type="OrthoDB" id="8589066at2"/>
<dbReference type="CDD" id="cd16364">
    <property type="entry name" value="T3SC_I-like"/>
    <property type="match status" value="1"/>
</dbReference>
<reference evidence="1 3" key="1">
    <citation type="submission" date="2018-06" db="EMBL/GenBank/DDBJ databases">
        <authorList>
            <consortium name="Pathogen Informatics"/>
            <person name="Doyle S."/>
        </authorList>
    </citation>
    <scope>NUCLEOTIDE SEQUENCE [LARGE SCALE GENOMIC DNA]</scope>
    <source>
        <strain evidence="1 3">NCTC11159</strain>
    </source>
</reference>
<organism evidence="1 3">
    <name type="scientific">Iodobacter fluviatilis</name>
    <dbReference type="NCBI Taxonomy" id="537"/>
    <lineage>
        <taxon>Bacteria</taxon>
        <taxon>Pseudomonadati</taxon>
        <taxon>Pseudomonadota</taxon>
        <taxon>Betaproteobacteria</taxon>
        <taxon>Neisseriales</taxon>
        <taxon>Chitinibacteraceae</taxon>
        <taxon>Iodobacter</taxon>
    </lineage>
</organism>
<dbReference type="AlphaFoldDB" id="A0A377Q4G9"/>
<proteinExistence type="predicted"/>
<evidence type="ECO:0000313" key="2">
    <source>
        <dbReference type="EMBL" id="TCU81116.1"/>
    </source>
</evidence>
<name>A0A377Q4G9_9NEIS</name>
<dbReference type="EMBL" id="UGHR01000001">
    <property type="protein sequence ID" value="STQ90124.1"/>
    <property type="molecule type" value="Genomic_DNA"/>
</dbReference>
<dbReference type="RefSeq" id="WP_115226501.1">
    <property type="nucleotide sequence ID" value="NZ_CAWOLO010000028.1"/>
</dbReference>
<evidence type="ECO:0000313" key="4">
    <source>
        <dbReference type="Proteomes" id="UP000295794"/>
    </source>
</evidence>
<reference evidence="2 4" key="2">
    <citation type="submission" date="2019-03" db="EMBL/GenBank/DDBJ databases">
        <title>Genomic Encyclopedia of Type Strains, Phase IV (KMG-IV): sequencing the most valuable type-strain genomes for metagenomic binning, comparative biology and taxonomic classification.</title>
        <authorList>
            <person name="Goeker M."/>
        </authorList>
    </citation>
    <scope>NUCLEOTIDE SEQUENCE [LARGE SCALE GENOMIC DNA]</scope>
    <source>
        <strain evidence="2 4">DSM 3764</strain>
    </source>
</reference>
<dbReference type="SUPFAM" id="SSF69635">
    <property type="entry name" value="Type III secretory system chaperone-like"/>
    <property type="match status" value="1"/>
</dbReference>
<dbReference type="Pfam" id="PF05932">
    <property type="entry name" value="CesT"/>
    <property type="match status" value="1"/>
</dbReference>
<dbReference type="GO" id="GO:0030254">
    <property type="term" value="P:protein secretion by the type III secretion system"/>
    <property type="evidence" value="ECO:0007669"/>
    <property type="project" value="InterPro"/>
</dbReference>
<protein>
    <submittedName>
        <fullName evidence="2">Tir chaperone family protein CesT</fullName>
    </submittedName>
    <submittedName>
        <fullName evidence="1">Tir chaperone protein (CesT)</fullName>
    </submittedName>
</protein>
<dbReference type="EMBL" id="SMBT01000028">
    <property type="protein sequence ID" value="TCU81116.1"/>
    <property type="molecule type" value="Genomic_DNA"/>
</dbReference>
<keyword evidence="4" id="KW-1185">Reference proteome</keyword>
<sequence length="141" mass="16056">MSYLQPFHQVVGELLSHLGFDIGAIRPEQEVISLTVEQQFTVHLAWVDQASWCLLAELGSSHPERDGLLYAQALRHNQMAAQRWQPVWALDPEDHWSCWLRLPLEGNELPTLIEAFDVLIQHAEQWLAVADVAPSHFSKAI</sequence>
<dbReference type="Proteomes" id="UP000255108">
    <property type="component" value="Unassembled WGS sequence"/>
</dbReference>
<dbReference type="Gene3D" id="3.30.1460.10">
    <property type="match status" value="1"/>
</dbReference>
<evidence type="ECO:0000313" key="1">
    <source>
        <dbReference type="EMBL" id="STQ90124.1"/>
    </source>
</evidence>
<gene>
    <name evidence="2" type="ORF">EV682_1288</name>
    <name evidence="1" type="ORF">NCTC11159_01186</name>
</gene>
<evidence type="ECO:0000313" key="3">
    <source>
        <dbReference type="Proteomes" id="UP000255108"/>
    </source>
</evidence>
<dbReference type="InterPro" id="IPR010261">
    <property type="entry name" value="Tir_chaperone"/>
</dbReference>
<accession>A0A377Q4G9</accession>
<dbReference type="Proteomes" id="UP000295794">
    <property type="component" value="Unassembled WGS sequence"/>
</dbReference>